<protein>
    <submittedName>
        <fullName evidence="4">Outer membrane protein assembly factor BamE</fullName>
    </submittedName>
</protein>
<sequence>MSLNRTFFMLTLVVLAAIGITGCNNQQKFTRELWHYGDGLDFPSRKNILDDLLANHKIVGLNHYQVVQLLGSPQFRDTSVFKYSYQIEDTGTKYNPKKKPIYTKNLVLYFSKDSIVTKKEVTEKTREVK</sequence>
<proteinExistence type="predicted"/>
<dbReference type="Proteomes" id="UP001596958">
    <property type="component" value="Unassembled WGS sequence"/>
</dbReference>
<dbReference type="EMBL" id="JBHTHU010000021">
    <property type="protein sequence ID" value="MFD0751817.1"/>
    <property type="molecule type" value="Genomic_DNA"/>
</dbReference>
<dbReference type="PROSITE" id="PS51257">
    <property type="entry name" value="PROKAR_LIPOPROTEIN"/>
    <property type="match status" value="1"/>
</dbReference>
<name>A0ABW2YZK5_9SPHI</name>
<feature type="domain" description="Outer membrane protein assembly factor BamE" evidence="3">
    <location>
        <begin position="59"/>
        <end position="119"/>
    </location>
</feature>
<keyword evidence="5" id="KW-1185">Reference proteome</keyword>
<dbReference type="Pfam" id="PF04355">
    <property type="entry name" value="BamE"/>
    <property type="match status" value="1"/>
</dbReference>
<evidence type="ECO:0000313" key="5">
    <source>
        <dbReference type="Proteomes" id="UP001596958"/>
    </source>
</evidence>
<keyword evidence="2" id="KW-0472">Membrane</keyword>
<keyword evidence="1" id="KW-0732">Signal</keyword>
<evidence type="ECO:0000313" key="4">
    <source>
        <dbReference type="EMBL" id="MFD0751817.1"/>
    </source>
</evidence>
<reference evidence="5" key="1">
    <citation type="journal article" date="2019" name="Int. J. Syst. Evol. Microbiol.">
        <title>The Global Catalogue of Microorganisms (GCM) 10K type strain sequencing project: providing services to taxonomists for standard genome sequencing and annotation.</title>
        <authorList>
            <consortium name="The Broad Institute Genomics Platform"/>
            <consortium name="The Broad Institute Genome Sequencing Center for Infectious Disease"/>
            <person name="Wu L."/>
            <person name="Ma J."/>
        </authorList>
    </citation>
    <scope>NUCLEOTIDE SEQUENCE [LARGE SCALE GENOMIC DNA]</scope>
    <source>
        <strain evidence="5">CCUG 63418</strain>
    </source>
</reference>
<evidence type="ECO:0000256" key="1">
    <source>
        <dbReference type="ARBA" id="ARBA00022729"/>
    </source>
</evidence>
<gene>
    <name evidence="4" type="primary">bamE</name>
    <name evidence="4" type="ORF">ACFQZS_16815</name>
</gene>
<dbReference type="InterPro" id="IPR037873">
    <property type="entry name" value="BamE-like"/>
</dbReference>
<organism evidence="4 5">
    <name type="scientific">Mucilaginibacter calamicampi</name>
    <dbReference type="NCBI Taxonomy" id="1302352"/>
    <lineage>
        <taxon>Bacteria</taxon>
        <taxon>Pseudomonadati</taxon>
        <taxon>Bacteroidota</taxon>
        <taxon>Sphingobacteriia</taxon>
        <taxon>Sphingobacteriales</taxon>
        <taxon>Sphingobacteriaceae</taxon>
        <taxon>Mucilaginibacter</taxon>
    </lineage>
</organism>
<evidence type="ECO:0000259" key="3">
    <source>
        <dbReference type="Pfam" id="PF04355"/>
    </source>
</evidence>
<evidence type="ECO:0000256" key="2">
    <source>
        <dbReference type="ARBA" id="ARBA00023136"/>
    </source>
</evidence>
<dbReference type="Gene3D" id="3.30.1450.10">
    <property type="match status" value="1"/>
</dbReference>
<accession>A0ABW2YZK5</accession>
<comment type="caution">
    <text evidence="4">The sequence shown here is derived from an EMBL/GenBank/DDBJ whole genome shotgun (WGS) entry which is preliminary data.</text>
</comment>
<dbReference type="InterPro" id="IPR007450">
    <property type="entry name" value="BamE_dom"/>
</dbReference>
<dbReference type="RefSeq" id="WP_377102114.1">
    <property type="nucleotide sequence ID" value="NZ_JBHTHU010000021.1"/>
</dbReference>